<comment type="caution">
    <text evidence="2">The sequence shown here is derived from an EMBL/GenBank/DDBJ whole genome shotgun (WGS) entry which is preliminary data.</text>
</comment>
<dbReference type="Proteomes" id="UP001500218">
    <property type="component" value="Unassembled WGS sequence"/>
</dbReference>
<dbReference type="Pfam" id="PF13577">
    <property type="entry name" value="SnoaL_4"/>
    <property type="match status" value="1"/>
</dbReference>
<organism evidence="2 3">
    <name type="scientific">Luedemannella flava</name>
    <dbReference type="NCBI Taxonomy" id="349316"/>
    <lineage>
        <taxon>Bacteria</taxon>
        <taxon>Bacillati</taxon>
        <taxon>Actinomycetota</taxon>
        <taxon>Actinomycetes</taxon>
        <taxon>Micromonosporales</taxon>
        <taxon>Micromonosporaceae</taxon>
        <taxon>Luedemannella</taxon>
    </lineage>
</organism>
<accession>A0ABN2ML48</accession>
<dbReference type="InterPro" id="IPR037401">
    <property type="entry name" value="SnoaL-like"/>
</dbReference>
<evidence type="ECO:0000259" key="1">
    <source>
        <dbReference type="Pfam" id="PF13577"/>
    </source>
</evidence>
<evidence type="ECO:0000313" key="2">
    <source>
        <dbReference type="EMBL" id="GAA1829703.1"/>
    </source>
</evidence>
<protein>
    <recommendedName>
        <fullName evidence="1">SnoaL-like domain-containing protein</fullName>
    </recommendedName>
</protein>
<dbReference type="Gene3D" id="3.10.450.50">
    <property type="match status" value="1"/>
</dbReference>
<dbReference type="InterPro" id="IPR032710">
    <property type="entry name" value="NTF2-like_dom_sf"/>
</dbReference>
<dbReference type="EMBL" id="BAAALT010000258">
    <property type="protein sequence ID" value="GAA1829703.1"/>
    <property type="molecule type" value="Genomic_DNA"/>
</dbReference>
<reference evidence="2 3" key="1">
    <citation type="journal article" date="2019" name="Int. J. Syst. Evol. Microbiol.">
        <title>The Global Catalogue of Microorganisms (GCM) 10K type strain sequencing project: providing services to taxonomists for standard genome sequencing and annotation.</title>
        <authorList>
            <consortium name="The Broad Institute Genomics Platform"/>
            <consortium name="The Broad Institute Genome Sequencing Center for Infectious Disease"/>
            <person name="Wu L."/>
            <person name="Ma J."/>
        </authorList>
    </citation>
    <scope>NUCLEOTIDE SEQUENCE [LARGE SCALE GENOMIC DNA]</scope>
    <source>
        <strain evidence="2 3">JCM 13250</strain>
    </source>
</reference>
<name>A0ABN2ML48_9ACTN</name>
<dbReference type="RefSeq" id="WP_344138717.1">
    <property type="nucleotide sequence ID" value="NZ_BAAALT010000258.1"/>
</dbReference>
<sequence>MSTVDTESLTNSRIVAAVHRVEVGALLDRYLIALDSAELDDTWAGSLFTTDAVVEFPVGRHDGIAGLAAFHRTALAKFDRTQHLNSPAVVELDGDRAHLRANLVSTQVLPSQELFVTGTVADGEAVLTGHGWRLRTLSFQLIWRTGEPPKPTSAL</sequence>
<dbReference type="SUPFAM" id="SSF54427">
    <property type="entry name" value="NTF2-like"/>
    <property type="match status" value="1"/>
</dbReference>
<evidence type="ECO:0000313" key="3">
    <source>
        <dbReference type="Proteomes" id="UP001500218"/>
    </source>
</evidence>
<feature type="domain" description="SnoaL-like" evidence="1">
    <location>
        <begin position="20"/>
        <end position="136"/>
    </location>
</feature>
<proteinExistence type="predicted"/>
<gene>
    <name evidence="2" type="ORF">GCM10009682_55670</name>
</gene>
<keyword evidence="3" id="KW-1185">Reference proteome</keyword>